<proteinExistence type="predicted"/>
<accession>A0ABM8UN94</accession>
<evidence type="ECO:0000313" key="3">
    <source>
        <dbReference type="Proteomes" id="UP000679725"/>
    </source>
</evidence>
<dbReference type="EMBL" id="CAJRAU010000002">
    <property type="protein sequence ID" value="CAG5068968.1"/>
    <property type="molecule type" value="Genomic_DNA"/>
</dbReference>
<keyword evidence="3" id="KW-1185">Reference proteome</keyword>
<evidence type="ECO:0000313" key="2">
    <source>
        <dbReference type="EMBL" id="CAG5068968.1"/>
    </source>
</evidence>
<dbReference type="InterPro" id="IPR001387">
    <property type="entry name" value="Cro/C1-type_HTH"/>
</dbReference>
<dbReference type="Proteomes" id="UP000679725">
    <property type="component" value="Unassembled WGS sequence"/>
</dbReference>
<sequence length="125" mass="14104">MENEQLKYNTEAEYDSAMEEIYGLMSRGEQNLSEVETEKLRVMAIAAEQYEELHFPFPPPLTITEKVEQKRFELNLSVTGLANMLGLGKAKLSQILNGKKEPDVTFLRAVYHKLGIDPGVSLDQG</sequence>
<name>A0ABM8UN94_9BACT</name>
<comment type="caution">
    <text evidence="2">The sequence shown here is derived from an EMBL/GenBank/DDBJ whole genome shotgun (WGS) entry which is preliminary data.</text>
</comment>
<feature type="domain" description="HTH cro/C1-type" evidence="1">
    <location>
        <begin position="67"/>
        <end position="121"/>
    </location>
</feature>
<dbReference type="SUPFAM" id="SSF47413">
    <property type="entry name" value="lambda repressor-like DNA-binding domains"/>
    <property type="match status" value="1"/>
</dbReference>
<protein>
    <recommendedName>
        <fullName evidence="1">HTH cro/C1-type domain-containing protein</fullName>
    </recommendedName>
</protein>
<dbReference type="CDD" id="cd00093">
    <property type="entry name" value="HTH_XRE"/>
    <property type="match status" value="1"/>
</dbReference>
<dbReference type="Pfam" id="PF01381">
    <property type="entry name" value="HTH_3"/>
    <property type="match status" value="1"/>
</dbReference>
<dbReference type="PROSITE" id="PS50943">
    <property type="entry name" value="HTH_CROC1"/>
    <property type="match status" value="1"/>
</dbReference>
<gene>
    <name evidence="2" type="ORF">DYBT9623_01701</name>
</gene>
<reference evidence="2 3" key="1">
    <citation type="submission" date="2021-04" db="EMBL/GenBank/DDBJ databases">
        <authorList>
            <person name="Rodrigo-Torres L."/>
            <person name="Arahal R. D."/>
            <person name="Lucena T."/>
        </authorList>
    </citation>
    <scope>NUCLEOTIDE SEQUENCE [LARGE SCALE GENOMIC DNA]</scope>
    <source>
        <strain evidence="2 3">CECT 9623</strain>
    </source>
</reference>
<dbReference type="Gene3D" id="1.10.260.40">
    <property type="entry name" value="lambda repressor-like DNA-binding domains"/>
    <property type="match status" value="1"/>
</dbReference>
<evidence type="ECO:0000259" key="1">
    <source>
        <dbReference type="PROSITE" id="PS50943"/>
    </source>
</evidence>
<dbReference type="InterPro" id="IPR010982">
    <property type="entry name" value="Lambda_DNA-bd_dom_sf"/>
</dbReference>
<organism evidence="2 3">
    <name type="scientific">Dyadobacter linearis</name>
    <dbReference type="NCBI Taxonomy" id="2823330"/>
    <lineage>
        <taxon>Bacteria</taxon>
        <taxon>Pseudomonadati</taxon>
        <taxon>Bacteroidota</taxon>
        <taxon>Cytophagia</taxon>
        <taxon>Cytophagales</taxon>
        <taxon>Spirosomataceae</taxon>
        <taxon>Dyadobacter</taxon>
    </lineage>
</organism>